<organism evidence="1 2">
    <name type="scientific">Alteromonas lipolytica</name>
    <dbReference type="NCBI Taxonomy" id="1856405"/>
    <lineage>
        <taxon>Bacteria</taxon>
        <taxon>Pseudomonadati</taxon>
        <taxon>Pseudomonadota</taxon>
        <taxon>Gammaproteobacteria</taxon>
        <taxon>Alteromonadales</taxon>
        <taxon>Alteromonadaceae</taxon>
        <taxon>Alteromonas/Salinimonas group</taxon>
        <taxon>Alteromonas</taxon>
    </lineage>
</organism>
<evidence type="ECO:0000313" key="2">
    <source>
        <dbReference type="Proteomes" id="UP000176037"/>
    </source>
</evidence>
<keyword evidence="2" id="KW-1185">Reference proteome</keyword>
<evidence type="ECO:0000313" key="1">
    <source>
        <dbReference type="EMBL" id="OFI33060.1"/>
    </source>
</evidence>
<dbReference type="SUPFAM" id="SSF53756">
    <property type="entry name" value="UDP-Glycosyltransferase/glycogen phosphorylase"/>
    <property type="match status" value="1"/>
</dbReference>
<dbReference type="PANTHER" id="PTHR12526">
    <property type="entry name" value="GLYCOSYLTRANSFERASE"/>
    <property type="match status" value="1"/>
</dbReference>
<dbReference type="Pfam" id="PF13692">
    <property type="entry name" value="Glyco_trans_1_4"/>
    <property type="match status" value="1"/>
</dbReference>
<accession>A0A1E8FAX3</accession>
<dbReference type="Proteomes" id="UP000176037">
    <property type="component" value="Unassembled WGS sequence"/>
</dbReference>
<dbReference type="EMBL" id="MJIC01000015">
    <property type="protein sequence ID" value="OFI33060.1"/>
    <property type="molecule type" value="Genomic_DNA"/>
</dbReference>
<evidence type="ECO:0008006" key="3">
    <source>
        <dbReference type="Google" id="ProtNLM"/>
    </source>
</evidence>
<gene>
    <name evidence="1" type="ORF">BFC17_01970</name>
</gene>
<dbReference type="STRING" id="1856405.BFC17_01970"/>
<comment type="caution">
    <text evidence="1">The sequence shown here is derived from an EMBL/GenBank/DDBJ whole genome shotgun (WGS) entry which is preliminary data.</text>
</comment>
<protein>
    <recommendedName>
        <fullName evidence="3">Glycosyltransferase subfamily 4-like N-terminal domain-containing protein</fullName>
    </recommendedName>
</protein>
<reference evidence="1 2" key="1">
    <citation type="submission" date="2016-09" db="EMBL/GenBank/DDBJ databases">
        <title>Alteromonas lipolytica, a new species isolated from sea water.</title>
        <authorList>
            <person name="Wu Y.-H."/>
            <person name="Cheng H."/>
            <person name="Xu X.-W."/>
        </authorList>
    </citation>
    <scope>NUCLEOTIDE SEQUENCE [LARGE SCALE GENOMIC DNA]</scope>
    <source>
        <strain evidence="1 2">JW12</strain>
    </source>
</reference>
<sequence length="403" mass="45894">MKKSLLMISIELPYPPTSGGRMKSWNMLKFLSRHFDVGLACPLKYGRDKLSEFQQQLPLSVFLSDEVQRPRSLGVLLKSYLQGMPINVYRSRSEQLVAKVARIAHHYDIILLDHYEAYQYVPRDYKGRVIFHTHNATYLMWERFATSCSNLLHRIASALEAVRVKQYEQRTTQQANLVFAAPNDIDSLVKIGTVKEKCRVTYHLGDDSQLDLPSLQYEDTEKALLYVGTLNWEANVDGLLWFLQDVWPQLKAIHPDLQFYVVGANPDERLVQLVSESDGVELVGFVDDLETYFTRARVFVSPLRFGSGIKVKVLNAMSRGLPVVTTSVGAEGLDFTNLQHLAVTDCAQQMVAYTDLILRDKHQWQQMEQCSRALIASQYTWNKVLGSMVTEINQCIGGHNEAV</sequence>
<name>A0A1E8FAX3_9ALTE</name>
<dbReference type="CDD" id="cd03801">
    <property type="entry name" value="GT4_PimA-like"/>
    <property type="match status" value="1"/>
</dbReference>
<dbReference type="AlphaFoldDB" id="A0A1E8FAX3"/>
<dbReference type="OrthoDB" id="9807209at2"/>
<proteinExistence type="predicted"/>
<dbReference type="RefSeq" id="WP_070177437.1">
    <property type="nucleotide sequence ID" value="NZ_BMJR01000002.1"/>
</dbReference>
<dbReference type="Gene3D" id="3.40.50.2000">
    <property type="entry name" value="Glycogen Phosphorylase B"/>
    <property type="match status" value="1"/>
</dbReference>